<reference evidence="4 5" key="1">
    <citation type="journal article" date="2009" name="Science">
        <title>Green evolution and dynamic adaptations revealed by genomes of the marine picoeukaryotes Micromonas.</title>
        <authorList>
            <person name="Worden A.Z."/>
            <person name="Lee J.H."/>
            <person name="Mock T."/>
            <person name="Rouze P."/>
            <person name="Simmons M.P."/>
            <person name="Aerts A.L."/>
            <person name="Allen A.E."/>
            <person name="Cuvelier M.L."/>
            <person name="Derelle E."/>
            <person name="Everett M.V."/>
            <person name="Foulon E."/>
            <person name="Grimwood J."/>
            <person name="Gundlach H."/>
            <person name="Henrissat B."/>
            <person name="Napoli C."/>
            <person name="McDonald S.M."/>
            <person name="Parker M.S."/>
            <person name="Rombauts S."/>
            <person name="Salamov A."/>
            <person name="Von Dassow P."/>
            <person name="Badger J.H."/>
            <person name="Coutinho P.M."/>
            <person name="Demir E."/>
            <person name="Dubchak I."/>
            <person name="Gentemann C."/>
            <person name="Eikrem W."/>
            <person name="Gready J.E."/>
            <person name="John U."/>
            <person name="Lanier W."/>
            <person name="Lindquist E.A."/>
            <person name="Lucas S."/>
            <person name="Mayer K.F."/>
            <person name="Moreau H."/>
            <person name="Not F."/>
            <person name="Otillar R."/>
            <person name="Panaud O."/>
            <person name="Pangilinan J."/>
            <person name="Paulsen I."/>
            <person name="Piegu B."/>
            <person name="Poliakov A."/>
            <person name="Robbens S."/>
            <person name="Schmutz J."/>
            <person name="Toulza E."/>
            <person name="Wyss T."/>
            <person name="Zelensky A."/>
            <person name="Zhou K."/>
            <person name="Armbrust E.V."/>
            <person name="Bhattacharya D."/>
            <person name="Goodenough U.W."/>
            <person name="Van de Peer Y."/>
            <person name="Grigoriev I.V."/>
        </authorList>
    </citation>
    <scope>NUCLEOTIDE SEQUENCE [LARGE SCALE GENOMIC DNA]</scope>
    <source>
        <strain evidence="4 5">CCMP1545</strain>
    </source>
</reference>
<dbReference type="InterPro" id="IPR039633">
    <property type="entry name" value="PAP"/>
</dbReference>
<organism evidence="5">
    <name type="scientific">Micromonas pusilla (strain CCMP1545)</name>
    <name type="common">Picoplanktonic green alga</name>
    <dbReference type="NCBI Taxonomy" id="564608"/>
    <lineage>
        <taxon>Eukaryota</taxon>
        <taxon>Viridiplantae</taxon>
        <taxon>Chlorophyta</taxon>
        <taxon>Mamiellophyceae</taxon>
        <taxon>Mamiellales</taxon>
        <taxon>Mamiellaceae</taxon>
        <taxon>Micromonas</taxon>
    </lineage>
</organism>
<protein>
    <submittedName>
        <fullName evidence="4">Predicted protein</fullName>
    </submittedName>
</protein>
<gene>
    <name evidence="4" type="ORF">MICPUCDRAFT_18871</name>
</gene>
<evidence type="ECO:0000256" key="2">
    <source>
        <dbReference type="ARBA" id="ARBA00022640"/>
    </source>
</evidence>
<keyword evidence="5" id="KW-1185">Reference proteome</keyword>
<dbReference type="AlphaFoldDB" id="C1MYE9"/>
<comment type="subcellular location">
    <subcellularLocation>
        <location evidence="1">Plastid</location>
    </subcellularLocation>
</comment>
<feature type="non-terminal residue" evidence="4">
    <location>
        <position position="1"/>
    </location>
</feature>
<dbReference type="Proteomes" id="UP000001876">
    <property type="component" value="Unassembled WGS sequence"/>
</dbReference>
<dbReference type="KEGG" id="mpp:MICPUCDRAFT_18871"/>
<evidence type="ECO:0000313" key="5">
    <source>
        <dbReference type="Proteomes" id="UP000001876"/>
    </source>
</evidence>
<dbReference type="OMA" id="SHKWRAK"/>
<name>C1MYE9_MICPC</name>
<feature type="domain" description="Plastid lipid-associated protein/fibrillin conserved" evidence="3">
    <location>
        <begin position="132"/>
        <end position="159"/>
    </location>
</feature>
<sequence>KDALLDAIATVERGVTATEADKEAIDALAVTLERLNPNARALSCNLLNGEWELLYTTSASIIGANKPWPFRPLGPIYQTIDVPRLRAANRETFPFFNAVDADLTPTSAAAVDVQFVKFKLFGGLIRVDAPAAARGALSVTYLDEEIRVSRGDRGNLFVLRMHDATKELPRKGDDDDEEEKGVYEA</sequence>
<dbReference type="Pfam" id="PF04755">
    <property type="entry name" value="PAP_fibrillin"/>
    <property type="match status" value="2"/>
</dbReference>
<feature type="domain" description="Plastid lipid-associated protein/fibrillin conserved" evidence="3">
    <location>
        <begin position="1"/>
        <end position="117"/>
    </location>
</feature>
<dbReference type="PANTHER" id="PTHR31906">
    <property type="entry name" value="PLASTID-LIPID-ASSOCIATED PROTEIN 4, CHLOROPLASTIC-RELATED"/>
    <property type="match status" value="1"/>
</dbReference>
<dbReference type="EMBL" id="GG663742">
    <property type="protein sequence ID" value="EEH55331.1"/>
    <property type="molecule type" value="Genomic_DNA"/>
</dbReference>
<dbReference type="GeneID" id="9685725"/>
<keyword evidence="2" id="KW-0934">Plastid</keyword>
<proteinExistence type="predicted"/>
<dbReference type="OrthoDB" id="189024at2759"/>
<evidence type="ECO:0000256" key="1">
    <source>
        <dbReference type="ARBA" id="ARBA00004474"/>
    </source>
</evidence>
<dbReference type="GO" id="GO:0009536">
    <property type="term" value="C:plastid"/>
    <property type="evidence" value="ECO:0007669"/>
    <property type="project" value="UniProtKB-SubCell"/>
</dbReference>
<dbReference type="eggNOG" id="ENOG502QSMF">
    <property type="taxonomic scope" value="Eukaryota"/>
</dbReference>
<evidence type="ECO:0000313" key="4">
    <source>
        <dbReference type="EMBL" id="EEH55331.1"/>
    </source>
</evidence>
<dbReference type="RefSeq" id="XP_003060562.1">
    <property type="nucleotide sequence ID" value="XM_003060516.1"/>
</dbReference>
<evidence type="ECO:0000259" key="3">
    <source>
        <dbReference type="Pfam" id="PF04755"/>
    </source>
</evidence>
<dbReference type="InterPro" id="IPR006843">
    <property type="entry name" value="PAP/fibrillin_dom"/>
</dbReference>
<accession>C1MYE9</accession>